<evidence type="ECO:0000313" key="3">
    <source>
        <dbReference type="Proteomes" id="UP000093807"/>
    </source>
</evidence>
<dbReference type="Proteomes" id="UP000093807">
    <property type="component" value="Unassembled WGS sequence"/>
</dbReference>
<name>A0A199XU31_9FLAO</name>
<proteinExistence type="predicted"/>
<keyword evidence="1" id="KW-0732">Signal</keyword>
<protein>
    <recommendedName>
        <fullName evidence="4">Outer membrane insertion C-signal</fullName>
    </recommendedName>
</protein>
<evidence type="ECO:0000256" key="1">
    <source>
        <dbReference type="SAM" id="SignalP"/>
    </source>
</evidence>
<dbReference type="RefSeq" id="WP_064714827.1">
    <property type="nucleotide sequence ID" value="NZ_JMTM01000017.1"/>
</dbReference>
<dbReference type="PATRIC" id="fig|29536.5.peg.1032"/>
<evidence type="ECO:0008006" key="4">
    <source>
        <dbReference type="Google" id="ProtNLM"/>
    </source>
</evidence>
<reference evidence="2 3" key="1">
    <citation type="submission" date="2016-06" db="EMBL/GenBank/DDBJ databases">
        <title>Draft genome sequence of Flavobacterium succinicans strain DD5b.</title>
        <authorList>
            <person name="Poehlein A."/>
            <person name="Daniel R."/>
            <person name="Simeonova D.D."/>
        </authorList>
    </citation>
    <scope>NUCLEOTIDE SEQUENCE [LARGE SCALE GENOMIC DNA]</scope>
    <source>
        <strain evidence="2 3">DD5b</strain>
    </source>
</reference>
<accession>A0A199XU31</accession>
<feature type="chain" id="PRO_5008286981" description="Outer membrane insertion C-signal" evidence="1">
    <location>
        <begin position="20"/>
        <end position="143"/>
    </location>
</feature>
<gene>
    <name evidence="2" type="ORF">FLB_10020</name>
</gene>
<feature type="signal peptide" evidence="1">
    <location>
        <begin position="1"/>
        <end position="19"/>
    </location>
</feature>
<comment type="caution">
    <text evidence="2">The sequence shown here is derived from an EMBL/GenBank/DDBJ whole genome shotgun (WGS) entry which is preliminary data.</text>
</comment>
<dbReference type="EMBL" id="JMTM01000017">
    <property type="protein sequence ID" value="OAZ05150.1"/>
    <property type="molecule type" value="Genomic_DNA"/>
</dbReference>
<keyword evidence="3" id="KW-1185">Reference proteome</keyword>
<dbReference type="SUPFAM" id="SSF56925">
    <property type="entry name" value="OMPA-like"/>
    <property type="match status" value="1"/>
</dbReference>
<evidence type="ECO:0000313" key="2">
    <source>
        <dbReference type="EMBL" id="OAZ05150.1"/>
    </source>
</evidence>
<organism evidence="2 3">
    <name type="scientific">Flavobacterium succinicans</name>
    <dbReference type="NCBI Taxonomy" id="29536"/>
    <lineage>
        <taxon>Bacteria</taxon>
        <taxon>Pseudomonadati</taxon>
        <taxon>Bacteroidota</taxon>
        <taxon>Flavobacteriia</taxon>
        <taxon>Flavobacteriales</taxon>
        <taxon>Flavobacteriaceae</taxon>
        <taxon>Flavobacterium</taxon>
    </lineage>
</organism>
<dbReference type="InterPro" id="IPR011250">
    <property type="entry name" value="OMP/PagP_B-barrel"/>
</dbReference>
<dbReference type="OrthoDB" id="978645at2"/>
<dbReference type="AlphaFoldDB" id="A0A199XU31"/>
<sequence length="143" mass="15465">MRKLLLGILFCCSVHFASAQEIGVRFGDVTGNDVAVDAVFSAGKFSRIHADVSFGNGGVGAEALYDFIYRPLGGESFNWYLGVGPSVFIGNDFLLGASGEIGLEYKFKSAPIAIGLDWRPTLWIVENTDFHAGGFGLNVRYVF</sequence>